<dbReference type="Gene3D" id="2.70.70.10">
    <property type="entry name" value="Glucose Permease (Domain IIA)"/>
    <property type="match status" value="1"/>
</dbReference>
<dbReference type="Pfam" id="PF01551">
    <property type="entry name" value="Peptidase_M23"/>
    <property type="match status" value="1"/>
</dbReference>
<evidence type="ECO:0000256" key="2">
    <source>
        <dbReference type="SAM" id="Phobius"/>
    </source>
</evidence>
<keyword evidence="2" id="KW-1133">Transmembrane helix</keyword>
<evidence type="ECO:0000256" key="1">
    <source>
        <dbReference type="SAM" id="MobiDB-lite"/>
    </source>
</evidence>
<proteinExistence type="predicted"/>
<evidence type="ECO:0000313" key="4">
    <source>
        <dbReference type="EMBL" id="KHD86803.1"/>
    </source>
</evidence>
<gene>
    <name evidence="5" type="ORF">G4D61_00110</name>
    <name evidence="4" type="ORF">NG54_00995</name>
</gene>
<dbReference type="InterPro" id="IPR016047">
    <property type="entry name" value="M23ase_b-sheet_dom"/>
</dbReference>
<keyword evidence="2" id="KW-0472">Membrane</keyword>
<evidence type="ECO:0000313" key="7">
    <source>
        <dbReference type="Proteomes" id="UP000476934"/>
    </source>
</evidence>
<evidence type="ECO:0000259" key="3">
    <source>
        <dbReference type="Pfam" id="PF01551"/>
    </source>
</evidence>
<reference evidence="5" key="2">
    <citation type="submission" date="2020-02" db="EMBL/GenBank/DDBJ databases">
        <authorList>
            <person name="Feng H."/>
        </authorList>
    </citation>
    <scope>NUCLEOTIDE SEQUENCE [LARGE SCALE GENOMIC DNA]</scope>
    <source>
        <strain evidence="5">Gsoil 114</strain>
    </source>
</reference>
<feature type="compositionally biased region" description="Low complexity" evidence="1">
    <location>
        <begin position="248"/>
        <end position="266"/>
    </location>
</feature>
<feature type="domain" description="M23ase beta-sheet core" evidence="3">
    <location>
        <begin position="121"/>
        <end position="219"/>
    </location>
</feature>
<reference evidence="5 7" key="3">
    <citation type="submission" date="2020-03" db="EMBL/GenBank/DDBJ databases">
        <title>Bacillus aquiflavi sp. nov., isolated from yellow water of strong flavor Chinese baijiu in Yibin region of China.</title>
        <authorList>
            <person name="Xie J."/>
        </authorList>
    </citation>
    <scope>NUCLEOTIDE SEQUENCE [LARGE SCALE GENOMIC DNA]</scope>
    <source>
        <strain evidence="5 7">Gsoil 114</strain>
    </source>
</reference>
<keyword evidence="2" id="KW-0812">Transmembrane</keyword>
<dbReference type="AlphaFoldDB" id="A0A0A6VHD0"/>
<protein>
    <submittedName>
        <fullName evidence="5">M23 family metallopeptidase</fullName>
    </submittedName>
    <submittedName>
        <fullName evidence="4">Peptidase M23</fullName>
    </submittedName>
</protein>
<accession>A0A0A6VHD0</accession>
<dbReference type="OrthoDB" id="2050153at2"/>
<dbReference type="EMBL" id="JRUN01000002">
    <property type="protein sequence ID" value="KHD86803.1"/>
    <property type="molecule type" value="Genomic_DNA"/>
</dbReference>
<feature type="compositionally biased region" description="Polar residues" evidence="1">
    <location>
        <begin position="234"/>
        <end position="243"/>
    </location>
</feature>
<dbReference type="GO" id="GO:0004222">
    <property type="term" value="F:metalloendopeptidase activity"/>
    <property type="evidence" value="ECO:0007669"/>
    <property type="project" value="TreeGrafter"/>
</dbReference>
<comment type="caution">
    <text evidence="4">The sequence shown here is derived from an EMBL/GenBank/DDBJ whole genome shotgun (WGS) entry which is preliminary data.</text>
</comment>
<dbReference type="SUPFAM" id="SSF51261">
    <property type="entry name" value="Duplicated hybrid motif"/>
    <property type="match status" value="1"/>
</dbReference>
<name>A0A0A6VHD0_9BACI</name>
<dbReference type="EMBL" id="JAAIWK010000001">
    <property type="protein sequence ID" value="NEY18369.1"/>
    <property type="molecule type" value="Genomic_DNA"/>
</dbReference>
<keyword evidence="7" id="KW-1185">Reference proteome</keyword>
<dbReference type="InterPro" id="IPR011055">
    <property type="entry name" value="Dup_hybrid_motif"/>
</dbReference>
<dbReference type="Proteomes" id="UP000030588">
    <property type="component" value="Unassembled WGS sequence"/>
</dbReference>
<dbReference type="Proteomes" id="UP000476934">
    <property type="component" value="Unassembled WGS sequence"/>
</dbReference>
<reference evidence="4 6" key="1">
    <citation type="submission" date="2014-10" db="EMBL/GenBank/DDBJ databases">
        <title>Draft genome of phytase producing Bacillus ginsengihumi strain M2.11.</title>
        <authorList>
            <person name="Toymentseva A."/>
            <person name="Boulygina E.A."/>
            <person name="Kazakov S.V."/>
            <person name="Kayumov I."/>
            <person name="Suleimanova A.D."/>
            <person name="Mardanova A.M."/>
            <person name="Maria S.N."/>
            <person name="Sergey M.Y."/>
            <person name="Sharipova M.R."/>
        </authorList>
    </citation>
    <scope>NUCLEOTIDE SEQUENCE [LARGE SCALE GENOMIC DNA]</scope>
    <source>
        <strain evidence="4 6">M2.11</strain>
    </source>
</reference>
<feature type="region of interest" description="Disordered" evidence="1">
    <location>
        <begin position="226"/>
        <end position="266"/>
    </location>
</feature>
<dbReference type="RefSeq" id="WP_025727672.1">
    <property type="nucleotide sequence ID" value="NZ_JAAIWK010000001.1"/>
</dbReference>
<dbReference type="STRING" id="363870.NG54_00995"/>
<evidence type="ECO:0000313" key="5">
    <source>
        <dbReference type="EMBL" id="NEY18369.1"/>
    </source>
</evidence>
<dbReference type="PANTHER" id="PTHR21666">
    <property type="entry name" value="PEPTIDASE-RELATED"/>
    <property type="match status" value="1"/>
</dbReference>
<dbReference type="InterPro" id="IPR050570">
    <property type="entry name" value="Cell_wall_metabolism_enzyme"/>
</dbReference>
<sequence>MREEEKKQPSQLKRFKNILKKRWVYPAIYLASAALIIAGILWYQSVGSHSAKEKFSNDGNALVGQNKSDNEAIEVNKAIENFKMPVDHPSLASIEKKFYDPNASAKEQEAALVVYGNTYQPNQGIDITMKNGKSFNVVAAMGGKVSEVKEDSVLGNVIEIDHGNGVVTEYQSVKDIAVKEGDSVKQGETLAKAGQSELNKEAGTHLHFEIRKDDIAVNPVSYFNKPLSSVELPKNNSDESTSTDQKETTNNTDSDNTPSANENAGE</sequence>
<dbReference type="CDD" id="cd12797">
    <property type="entry name" value="M23_peptidase"/>
    <property type="match status" value="1"/>
</dbReference>
<feature type="transmembrane region" description="Helical" evidence="2">
    <location>
        <begin position="23"/>
        <end position="43"/>
    </location>
</feature>
<evidence type="ECO:0000313" key="6">
    <source>
        <dbReference type="Proteomes" id="UP000030588"/>
    </source>
</evidence>
<organism evidence="4 6">
    <name type="scientific">Heyndrickxia ginsengihumi</name>
    <dbReference type="NCBI Taxonomy" id="363870"/>
    <lineage>
        <taxon>Bacteria</taxon>
        <taxon>Bacillati</taxon>
        <taxon>Bacillota</taxon>
        <taxon>Bacilli</taxon>
        <taxon>Bacillales</taxon>
        <taxon>Bacillaceae</taxon>
        <taxon>Heyndrickxia</taxon>
    </lineage>
</organism>
<dbReference type="PANTHER" id="PTHR21666:SF291">
    <property type="entry name" value="STAGE II SPORULATION PROTEIN Q"/>
    <property type="match status" value="1"/>
</dbReference>